<dbReference type="Proteomes" id="UP000887540">
    <property type="component" value="Unplaced"/>
</dbReference>
<protein>
    <submittedName>
        <fullName evidence="2">Uncharacterized protein</fullName>
    </submittedName>
</protein>
<reference evidence="2" key="1">
    <citation type="submission" date="2022-11" db="UniProtKB">
        <authorList>
            <consortium name="WormBaseParasite"/>
        </authorList>
    </citation>
    <scope>IDENTIFICATION</scope>
</reference>
<organism evidence="1 2">
    <name type="scientific">Acrobeloides nanus</name>
    <dbReference type="NCBI Taxonomy" id="290746"/>
    <lineage>
        <taxon>Eukaryota</taxon>
        <taxon>Metazoa</taxon>
        <taxon>Ecdysozoa</taxon>
        <taxon>Nematoda</taxon>
        <taxon>Chromadorea</taxon>
        <taxon>Rhabditida</taxon>
        <taxon>Tylenchina</taxon>
        <taxon>Cephalobomorpha</taxon>
        <taxon>Cephaloboidea</taxon>
        <taxon>Cephalobidae</taxon>
        <taxon>Acrobeloides</taxon>
    </lineage>
</organism>
<dbReference type="AlphaFoldDB" id="A0A914CJN1"/>
<sequence length="211" mass="24958">MATLKRGFSWVIICGCEFHLAQNWWSKLVELDMSETADTSAEKQEEYLLLRFLPYVPKNEVGATYEILLNYIDIHFFGPFLDYLEINYIGTRDHHGITIDNGLFKRETWNVYDRAITAGMKTNNSVKDYHHKLNLFMGNHPSLWRFIFKMKEFDESIYSDVRQWLKGQVPPGRRTWERALARKQRVAQNFDVLQRIHYLRSVASVLAEAQF</sequence>
<keyword evidence="1" id="KW-1185">Reference proteome</keyword>
<name>A0A914CJN1_9BILA</name>
<dbReference type="WBParaSite" id="ACRNAN_scaffold11312.g14074.t1">
    <property type="protein sequence ID" value="ACRNAN_scaffold11312.g14074.t1"/>
    <property type="gene ID" value="ACRNAN_scaffold11312.g14074"/>
</dbReference>
<evidence type="ECO:0000313" key="2">
    <source>
        <dbReference type="WBParaSite" id="ACRNAN_scaffold11312.g14074.t1"/>
    </source>
</evidence>
<proteinExistence type="predicted"/>
<evidence type="ECO:0000313" key="1">
    <source>
        <dbReference type="Proteomes" id="UP000887540"/>
    </source>
</evidence>
<accession>A0A914CJN1</accession>